<dbReference type="InterPro" id="IPR010921">
    <property type="entry name" value="Trp_repressor/repl_initiator"/>
</dbReference>
<evidence type="ECO:0000313" key="2">
    <source>
        <dbReference type="Proteomes" id="UP000501570"/>
    </source>
</evidence>
<name>A0ABX6KX25_CHRGL</name>
<reference evidence="1 2" key="1">
    <citation type="submission" date="2019-09" db="EMBL/GenBank/DDBJ databases">
        <title>FDA dAtabase for Regulatory Grade micrObial Sequences (FDA-ARGOS): Supporting development and validation of Infectious Disease Dx tests.</title>
        <authorList>
            <person name="Sciortino C."/>
            <person name="Tallon L."/>
            <person name="Sadzewicz L."/>
            <person name="Vavikolanu K."/>
            <person name="Mehta A."/>
            <person name="Aluvathingal J."/>
            <person name="Nadendla S."/>
            <person name="Nandy P."/>
            <person name="Geyer C."/>
            <person name="Yan Y."/>
            <person name="Sichtig H."/>
        </authorList>
    </citation>
    <scope>NUCLEOTIDE SEQUENCE [LARGE SCALE GENOMIC DNA]</scope>
    <source>
        <strain evidence="1 2">FDAARGOS_636</strain>
    </source>
</reference>
<evidence type="ECO:0000313" key="1">
    <source>
        <dbReference type="EMBL" id="QIY92214.1"/>
    </source>
</evidence>
<gene>
    <name evidence="1" type="ORF">FOB44_16780</name>
</gene>
<proteinExistence type="predicted"/>
<dbReference type="EMBL" id="CP050995">
    <property type="protein sequence ID" value="QIY92214.1"/>
    <property type="molecule type" value="Genomic_DNA"/>
</dbReference>
<dbReference type="RefSeq" id="WP_168239222.1">
    <property type="nucleotide sequence ID" value="NZ_CP050995.1"/>
</dbReference>
<dbReference type="Gene3D" id="1.10.1750.10">
    <property type="match status" value="1"/>
</dbReference>
<protein>
    <submittedName>
        <fullName evidence="1">Helix-turn-helix domain-containing protein</fullName>
    </submittedName>
</protein>
<dbReference type="SUPFAM" id="SSF48295">
    <property type="entry name" value="TrpR-like"/>
    <property type="match status" value="1"/>
</dbReference>
<dbReference type="Proteomes" id="UP000501570">
    <property type="component" value="Chromosome"/>
</dbReference>
<organism evidence="1 2">
    <name type="scientific">Chryseobacterium gallinarum</name>
    <dbReference type="NCBI Taxonomy" id="1324352"/>
    <lineage>
        <taxon>Bacteria</taxon>
        <taxon>Pseudomonadati</taxon>
        <taxon>Bacteroidota</taxon>
        <taxon>Flavobacteriia</taxon>
        <taxon>Flavobacteriales</taxon>
        <taxon>Weeksellaceae</taxon>
        <taxon>Chryseobacterium group</taxon>
        <taxon>Chryseobacterium</taxon>
    </lineage>
</organism>
<sequence length="90" mass="11032">MKTKVNRTPTELLDDLRIYCFRLREKGLSLHRIAMKIGRDHTTVIYHLRMYNDLSRFDKGFKYKIKEFEENEFIKKYEAFKKRFCCNVVC</sequence>
<keyword evidence="2" id="KW-1185">Reference proteome</keyword>
<accession>A0ABX6KX25</accession>